<dbReference type="InterPro" id="IPR003718">
    <property type="entry name" value="OsmC/Ohr_fam"/>
</dbReference>
<reference evidence="1 2" key="1">
    <citation type="submission" date="2020-07" db="EMBL/GenBank/DDBJ databases">
        <title>Genomic Encyclopedia of Type Strains, Phase IV (KMG-V): Genome sequencing to study the core and pangenomes of soil and plant-associated prokaryotes.</title>
        <authorList>
            <person name="Whitman W."/>
        </authorList>
    </citation>
    <scope>NUCLEOTIDE SEQUENCE [LARGE SCALE GENOMIC DNA]</scope>
    <source>
        <strain evidence="1 2">RH2WT43</strain>
    </source>
</reference>
<dbReference type="AlphaFoldDB" id="A0A839EVK5"/>
<dbReference type="RefSeq" id="WP_182531649.1">
    <property type="nucleotide sequence ID" value="NZ_JACGXL010000004.1"/>
</dbReference>
<dbReference type="InterPro" id="IPR052707">
    <property type="entry name" value="OsmC_Ohr_Peroxiredoxin"/>
</dbReference>
<sequence>MSTHTATIAWQRGDASFADGRYSRRHEWRFDGGSVVAASPSPHVVPAPWSDAGAVDPEEAYVAAIASCHMLWFLSLSAERGLVVDTYADDAVGTMARIAPGRQAITDVVLRPRIAFAGAQPDAGVVHALHEAAHERCFIANSVKTAIRVESPA</sequence>
<accession>A0A839EVK5</accession>
<name>A0A839EVK5_9GAMM</name>
<dbReference type="InterPro" id="IPR015946">
    <property type="entry name" value="KH_dom-like_a/b"/>
</dbReference>
<protein>
    <submittedName>
        <fullName evidence="1">Organic hydroperoxide reductase OsmC/OhrA</fullName>
    </submittedName>
</protein>
<gene>
    <name evidence="1" type="ORF">FHW12_002840</name>
</gene>
<dbReference type="Pfam" id="PF02566">
    <property type="entry name" value="OsmC"/>
    <property type="match status" value="1"/>
</dbReference>
<evidence type="ECO:0000313" key="2">
    <source>
        <dbReference type="Proteomes" id="UP000550401"/>
    </source>
</evidence>
<dbReference type="PANTHER" id="PTHR42830:SF2">
    <property type="entry name" value="OSMC_OHR FAMILY PROTEIN"/>
    <property type="match status" value="1"/>
</dbReference>
<dbReference type="InterPro" id="IPR036102">
    <property type="entry name" value="OsmC/Ohrsf"/>
</dbReference>
<evidence type="ECO:0000313" key="1">
    <source>
        <dbReference type="EMBL" id="MBA8888607.1"/>
    </source>
</evidence>
<dbReference type="PANTHER" id="PTHR42830">
    <property type="entry name" value="OSMOTICALLY INDUCIBLE FAMILY PROTEIN"/>
    <property type="match status" value="1"/>
</dbReference>
<proteinExistence type="predicted"/>
<keyword evidence="2" id="KW-1185">Reference proteome</keyword>
<dbReference type="Gene3D" id="3.30.300.20">
    <property type="match status" value="1"/>
</dbReference>
<dbReference type="SUPFAM" id="SSF82784">
    <property type="entry name" value="OsmC-like"/>
    <property type="match status" value="1"/>
</dbReference>
<dbReference type="EMBL" id="JACGXL010000004">
    <property type="protein sequence ID" value="MBA8888607.1"/>
    <property type="molecule type" value="Genomic_DNA"/>
</dbReference>
<dbReference type="Proteomes" id="UP000550401">
    <property type="component" value="Unassembled WGS sequence"/>
</dbReference>
<organism evidence="1 2">
    <name type="scientific">Dokdonella fugitiva</name>
    <dbReference type="NCBI Taxonomy" id="328517"/>
    <lineage>
        <taxon>Bacteria</taxon>
        <taxon>Pseudomonadati</taxon>
        <taxon>Pseudomonadota</taxon>
        <taxon>Gammaproteobacteria</taxon>
        <taxon>Lysobacterales</taxon>
        <taxon>Rhodanobacteraceae</taxon>
        <taxon>Dokdonella</taxon>
    </lineage>
</organism>
<comment type="caution">
    <text evidence="1">The sequence shown here is derived from an EMBL/GenBank/DDBJ whole genome shotgun (WGS) entry which is preliminary data.</text>
</comment>